<dbReference type="CDD" id="cd11572">
    <property type="entry name" value="RlmI_M_like"/>
    <property type="match status" value="1"/>
</dbReference>
<dbReference type="GO" id="GO:0008168">
    <property type="term" value="F:methyltransferase activity"/>
    <property type="evidence" value="ECO:0007669"/>
    <property type="project" value="UniProtKB-KW"/>
</dbReference>
<dbReference type="InterPro" id="IPR036974">
    <property type="entry name" value="PUA_sf"/>
</dbReference>
<dbReference type="SUPFAM" id="SSF53335">
    <property type="entry name" value="S-adenosyl-L-methionine-dependent methyltransferases"/>
    <property type="match status" value="1"/>
</dbReference>
<dbReference type="PANTHER" id="PTHR42873:SF1">
    <property type="entry name" value="S-ADENOSYLMETHIONINE-DEPENDENT METHYLTRANSFERASE DOMAIN-CONTAINING PROTEIN"/>
    <property type="match status" value="1"/>
</dbReference>
<dbReference type="EMBL" id="JANCYW010000007">
    <property type="protein sequence ID" value="KAK4536122.1"/>
    <property type="molecule type" value="Genomic_DNA"/>
</dbReference>
<accession>A0AAV9IV33</accession>
<evidence type="ECO:0000313" key="7">
    <source>
        <dbReference type="Proteomes" id="UP001301350"/>
    </source>
</evidence>
<keyword evidence="2" id="KW-0808">Transferase</keyword>
<keyword evidence="1" id="KW-0489">Methyltransferase</keyword>
<keyword evidence="7" id="KW-1185">Reference proteome</keyword>
<evidence type="ECO:0000256" key="4">
    <source>
        <dbReference type="SAM" id="MobiDB-lite"/>
    </source>
</evidence>
<dbReference type="CDD" id="cd02440">
    <property type="entry name" value="AdoMet_MTases"/>
    <property type="match status" value="1"/>
</dbReference>
<proteinExistence type="predicted"/>
<dbReference type="Gene3D" id="2.30.130.10">
    <property type="entry name" value="PUA domain"/>
    <property type="match status" value="1"/>
</dbReference>
<dbReference type="Pfam" id="PF10672">
    <property type="entry name" value="Methyltrans_SAM"/>
    <property type="match status" value="1"/>
</dbReference>
<dbReference type="PANTHER" id="PTHR42873">
    <property type="entry name" value="RIBOSOMAL RNA LARGE SUBUNIT METHYLTRANSFERASE"/>
    <property type="match status" value="1"/>
</dbReference>
<sequence>MPPYGVLGERSASPRLGFLSGALRSLRMGWLPQCQTAVSRARWRRASMQHHGGRPPAPPPRAVGACGNRWMGASSLQRLSPPHRSFVTSAEAAAPDRYVPRTLLSAVRPEVVSTATVPTEPLPLAVPTVRLRPGKERLFVQEQASLVFGGALQEPLPADGTLEVPNGALVQVRTARNRDDELVGYGFYNADSMFRVRLLWQNALDGPQVPARRNEAGEWSVDVGALLQRRFAEARCIRERLGLLADADGACRVVNGDGDRLSGLCLDRYAQYWVAQSSALWVERHRGDVEAAIRRAFPEAQHRLLWRRNADRLARDGLPPSVDAAEAESAASSPTASPPRVRVREHDLWFDVDLGTGQKTGHYCDQRDNRLRLRQLVQQSGAQRVLDLCCYTAGFALNAVLGGASHVTAVDSSAVALEAARRNADLNGIRCAEERTAQDAAAPLLLVHDDMVRYCARLFRDDNEPLYDAVVLDPPKLAPTVSSLPRASARYRKLNRMAMQLVRPGGLLLTCSCSAAMTQSGKFLSVVQAAALELGRTVTLLGEFGAATDHVLSPGSLQSKYLTALLVSISERRPLDTMRRDRGEASRDGMQE</sequence>
<dbReference type="Gene3D" id="3.30.750.80">
    <property type="entry name" value="RNA methyltransferase domain (HRMD) like"/>
    <property type="match status" value="1"/>
</dbReference>
<evidence type="ECO:0000256" key="3">
    <source>
        <dbReference type="ARBA" id="ARBA00022691"/>
    </source>
</evidence>
<protein>
    <recommendedName>
        <fullName evidence="5">S-adenosylmethionine-dependent methyltransferase domain-containing protein</fullName>
    </recommendedName>
</protein>
<dbReference type="GO" id="GO:0032259">
    <property type="term" value="P:methylation"/>
    <property type="evidence" value="ECO:0007669"/>
    <property type="project" value="UniProtKB-KW"/>
</dbReference>
<organism evidence="6 7">
    <name type="scientific">Cyanidium caldarium</name>
    <name type="common">Red alga</name>
    <dbReference type="NCBI Taxonomy" id="2771"/>
    <lineage>
        <taxon>Eukaryota</taxon>
        <taxon>Rhodophyta</taxon>
        <taxon>Bangiophyceae</taxon>
        <taxon>Cyanidiales</taxon>
        <taxon>Cyanidiaceae</taxon>
        <taxon>Cyanidium</taxon>
    </lineage>
</organism>
<reference evidence="6 7" key="1">
    <citation type="submission" date="2022-07" db="EMBL/GenBank/DDBJ databases">
        <title>Genome-wide signatures of adaptation to extreme environments.</title>
        <authorList>
            <person name="Cho C.H."/>
            <person name="Yoon H.S."/>
        </authorList>
    </citation>
    <scope>NUCLEOTIDE SEQUENCE [LARGE SCALE GENOMIC DNA]</scope>
    <source>
        <strain evidence="6 7">DBV 063 E5</strain>
    </source>
</reference>
<dbReference type="InterPro" id="IPR019614">
    <property type="entry name" value="SAM-dep_methyl-trfase"/>
</dbReference>
<keyword evidence="3" id="KW-0949">S-adenosyl-L-methionine</keyword>
<dbReference type="AlphaFoldDB" id="A0AAV9IV33"/>
<comment type="caution">
    <text evidence="6">The sequence shown here is derived from an EMBL/GenBank/DDBJ whole genome shotgun (WGS) entry which is preliminary data.</text>
</comment>
<dbReference type="Gene3D" id="3.40.50.150">
    <property type="entry name" value="Vaccinia Virus protein VP39"/>
    <property type="match status" value="1"/>
</dbReference>
<evidence type="ECO:0000259" key="5">
    <source>
        <dbReference type="Pfam" id="PF10672"/>
    </source>
</evidence>
<evidence type="ECO:0000256" key="1">
    <source>
        <dbReference type="ARBA" id="ARBA00022603"/>
    </source>
</evidence>
<feature type="domain" description="S-adenosylmethionine-dependent methyltransferase" evidence="5">
    <location>
        <begin position="343"/>
        <end position="518"/>
    </location>
</feature>
<dbReference type="Proteomes" id="UP001301350">
    <property type="component" value="Unassembled WGS sequence"/>
</dbReference>
<dbReference type="InterPro" id="IPR029063">
    <property type="entry name" value="SAM-dependent_MTases_sf"/>
</dbReference>
<dbReference type="GO" id="GO:0003723">
    <property type="term" value="F:RNA binding"/>
    <property type="evidence" value="ECO:0007669"/>
    <property type="project" value="InterPro"/>
</dbReference>
<name>A0AAV9IV33_CYACA</name>
<gene>
    <name evidence="6" type="ORF">CDCA_CDCA07G2147</name>
</gene>
<feature type="region of interest" description="Disordered" evidence="4">
    <location>
        <begin position="317"/>
        <end position="340"/>
    </location>
</feature>
<feature type="compositionally biased region" description="Low complexity" evidence="4">
    <location>
        <begin position="319"/>
        <end position="339"/>
    </location>
</feature>
<evidence type="ECO:0000256" key="2">
    <source>
        <dbReference type="ARBA" id="ARBA00022679"/>
    </source>
</evidence>
<evidence type="ECO:0000313" key="6">
    <source>
        <dbReference type="EMBL" id="KAK4536122.1"/>
    </source>
</evidence>